<dbReference type="AlphaFoldDB" id="A0A9Q0B133"/>
<reference evidence="2" key="1">
    <citation type="submission" date="2019-01" db="EMBL/GenBank/DDBJ databases">
        <title>Colletotrichum abscissum LGMF1257.</title>
        <authorList>
            <person name="Baroncelli R."/>
        </authorList>
    </citation>
    <scope>NUCLEOTIDE SEQUENCE</scope>
    <source>
        <strain evidence="2">Ca142</strain>
    </source>
</reference>
<evidence type="ECO:0000256" key="1">
    <source>
        <dbReference type="SAM" id="MobiDB-lite"/>
    </source>
</evidence>
<proteinExistence type="predicted"/>
<protein>
    <submittedName>
        <fullName evidence="2">Uncharacterized protein</fullName>
    </submittedName>
</protein>
<gene>
    <name evidence="2" type="ORF">CABS02_10605</name>
</gene>
<comment type="caution">
    <text evidence="2">The sequence shown here is derived from an EMBL/GenBank/DDBJ whole genome shotgun (WGS) entry which is preliminary data.</text>
</comment>
<dbReference type="Proteomes" id="UP001056436">
    <property type="component" value="Unassembled WGS sequence"/>
</dbReference>
<dbReference type="EMBL" id="SDAQ01000081">
    <property type="protein sequence ID" value="KAI3541925.1"/>
    <property type="molecule type" value="Genomic_DNA"/>
</dbReference>
<evidence type="ECO:0000313" key="2">
    <source>
        <dbReference type="EMBL" id="KAI3541925.1"/>
    </source>
</evidence>
<name>A0A9Q0B133_9PEZI</name>
<sequence length="49" mass="5289">MIMQQRLSWSNSASKFQESILTPRPAEQAAATSSQKIGPQQLLTGGRSA</sequence>
<organism evidence="2 3">
    <name type="scientific">Colletotrichum abscissum</name>
    <dbReference type="NCBI Taxonomy" id="1671311"/>
    <lineage>
        <taxon>Eukaryota</taxon>
        <taxon>Fungi</taxon>
        <taxon>Dikarya</taxon>
        <taxon>Ascomycota</taxon>
        <taxon>Pezizomycotina</taxon>
        <taxon>Sordariomycetes</taxon>
        <taxon>Hypocreomycetidae</taxon>
        <taxon>Glomerellales</taxon>
        <taxon>Glomerellaceae</taxon>
        <taxon>Colletotrichum</taxon>
        <taxon>Colletotrichum acutatum species complex</taxon>
    </lineage>
</organism>
<feature type="compositionally biased region" description="Polar residues" evidence="1">
    <location>
        <begin position="30"/>
        <end position="43"/>
    </location>
</feature>
<accession>A0A9Q0B133</accession>
<keyword evidence="3" id="KW-1185">Reference proteome</keyword>
<feature type="region of interest" description="Disordered" evidence="1">
    <location>
        <begin position="1"/>
        <end position="49"/>
    </location>
</feature>
<feature type="compositionally biased region" description="Polar residues" evidence="1">
    <location>
        <begin position="1"/>
        <end position="20"/>
    </location>
</feature>
<evidence type="ECO:0000313" key="3">
    <source>
        <dbReference type="Proteomes" id="UP001056436"/>
    </source>
</evidence>